<dbReference type="PANTHER" id="PTHR35889">
    <property type="entry name" value="CYCLOINULO-OLIGOSACCHARIDE FRUCTANOTRANSFERASE-RELATED"/>
    <property type="match status" value="1"/>
</dbReference>
<dbReference type="InterPro" id="IPR011429">
    <property type="entry name" value="Cyt_c_Planctomycete-type"/>
</dbReference>
<evidence type="ECO:0000256" key="3">
    <source>
        <dbReference type="ARBA" id="ARBA00023004"/>
    </source>
</evidence>
<keyword evidence="8" id="KW-1185">Reference proteome</keyword>
<dbReference type="PANTHER" id="PTHR35889:SF3">
    <property type="entry name" value="F-BOX DOMAIN-CONTAINING PROTEIN"/>
    <property type="match status" value="1"/>
</dbReference>
<feature type="chain" id="PRO_5046927055" description="Cytochrome c domain-containing protein" evidence="5">
    <location>
        <begin position="38"/>
        <end position="1034"/>
    </location>
</feature>
<keyword evidence="1 4" id="KW-0349">Heme</keyword>
<sequence length="1034" mass="114265">MQSIHQQRRRNRAFVRFACGMIGWAFLCLPQPTASHADDFFESQIRPLLVTHCIECHGPKKQESGLRLDSRDGWLRGGDSGAAIIPGDPDNSLLIQAVNDSGDAAQMPPDGDKLTSAQIANLVSWVKQGAIDPRVETPDSGSATDAMDLESAKQFWSFQPLSKPSCPKVNDTRWMANPVDAFVRAELDKQALTSVGEADKRTLIRRATFDLTGLPPTPTEIQQFLNDSSPDAFASLVDRLLQSPAYGERWGRHWLDVARYADTAGDGADYPVREAGKYRDWVVNAMNRDQPFDEFIREQIAGDILASAGPADRYAERVTATGFLAIGKRYGYAPEPDYQYLDFADVIDSVGRSILGLSLGCARCHDHKFDPVSAEDYYALYGIFESTKWAFPGGEVHKRPAHFPPLVPAAEAARLDKAKADKLARLDEEIARGKQDRAALDGKSFAGGVDLGFEEQPLGKPPAKSWLSSGPNTIHADAQSPFTHIHPVGTRGVRVGTSRSHDGIRYVFDQALRAKPGKHIHFTIDFRTAADATQQAAYRFFLGRGVVQSLAVECSVTATEFAIRSGGQWDVIRTLEPGTWYTLRITLDHEKKTYAGIVGTIDDLSEFDDKPLSPNWDGIVDTFICDGIGHVSGPAPTRDIDNLGLQETAFGIPGSGPVVIPEPAPGTEQRLAELDAQLAAATKQRDTIAATPAYAVAYGVSEGTPTNTRIQQRGEPERLGDEVPRRFLKVLGGDALPPDASGSGRLELANWLTRPSNPLTARVFVNRVWQWHFGQGLVTTPSDFGARGERPSHPELLDWLTSEFIESGWSIKSLHRQIMNSRTYMLASDDHAKNFTADPNNRWLWRYSRRPLDAESIRDAMLAISGQLDRTVPQSHPFPPVDHWAFTIHRPFHAVYESNHRSIYLMVQRNRRHPFLAMFDAADPNTSVAKRLPTTTPTQSLFLMNSAFVHEQSEAFAKRLIATPGDDASRIRLAYESVLGREATDAEVNETLSFLDIYHRKLATADSSEPANSIVAWAAFARVLLSSNEFLYVD</sequence>
<proteinExistence type="predicted"/>
<reference evidence="7 8" key="1">
    <citation type="submission" date="2024-02" db="EMBL/GenBank/DDBJ databases">
        <title>Rhodopirellula caenicola NBRC 110016.</title>
        <authorList>
            <person name="Ichikawa N."/>
            <person name="Katano-Makiyama Y."/>
            <person name="Hidaka K."/>
        </authorList>
    </citation>
    <scope>NUCLEOTIDE SEQUENCE [LARGE SCALE GENOMIC DNA]</scope>
    <source>
        <strain evidence="7 8">NBRC 110016</strain>
    </source>
</reference>
<comment type="caution">
    <text evidence="7">The sequence shown here is derived from an EMBL/GenBank/DDBJ whole genome shotgun (WGS) entry which is preliminary data.</text>
</comment>
<keyword evidence="3 4" id="KW-0408">Iron</keyword>
<dbReference type="InterPro" id="IPR009056">
    <property type="entry name" value="Cyt_c-like_dom"/>
</dbReference>
<dbReference type="Proteomes" id="UP001416858">
    <property type="component" value="Unassembled WGS sequence"/>
</dbReference>
<evidence type="ECO:0000256" key="1">
    <source>
        <dbReference type="ARBA" id="ARBA00022617"/>
    </source>
</evidence>
<dbReference type="Gene3D" id="1.10.760.10">
    <property type="entry name" value="Cytochrome c-like domain"/>
    <property type="match status" value="1"/>
</dbReference>
<keyword evidence="2 4" id="KW-0479">Metal-binding</keyword>
<dbReference type="InterPro" id="IPR036909">
    <property type="entry name" value="Cyt_c-like_dom_sf"/>
</dbReference>
<feature type="domain" description="Cytochrome c" evidence="6">
    <location>
        <begin position="32"/>
        <end position="130"/>
    </location>
</feature>
<evidence type="ECO:0000256" key="2">
    <source>
        <dbReference type="ARBA" id="ARBA00022723"/>
    </source>
</evidence>
<gene>
    <name evidence="7" type="ORF">Rcae01_01800</name>
</gene>
<keyword evidence="5" id="KW-0732">Signal</keyword>
<dbReference type="SUPFAM" id="SSF46626">
    <property type="entry name" value="Cytochrome c"/>
    <property type="match status" value="1"/>
</dbReference>
<evidence type="ECO:0000256" key="4">
    <source>
        <dbReference type="PROSITE-ProRule" id="PRU00433"/>
    </source>
</evidence>
<dbReference type="Pfam" id="PF07587">
    <property type="entry name" value="PSD1"/>
    <property type="match status" value="1"/>
</dbReference>
<evidence type="ECO:0000313" key="8">
    <source>
        <dbReference type="Proteomes" id="UP001416858"/>
    </source>
</evidence>
<feature type="signal peptide" evidence="5">
    <location>
        <begin position="1"/>
        <end position="37"/>
    </location>
</feature>
<accession>A0ABP9VS87</accession>
<dbReference type="Pfam" id="PF07583">
    <property type="entry name" value="PSCyt2"/>
    <property type="match status" value="1"/>
</dbReference>
<dbReference type="EMBL" id="BAABRO010000003">
    <property type="protein sequence ID" value="GAA5506348.1"/>
    <property type="molecule type" value="Genomic_DNA"/>
</dbReference>
<evidence type="ECO:0000259" key="6">
    <source>
        <dbReference type="PROSITE" id="PS51007"/>
    </source>
</evidence>
<protein>
    <recommendedName>
        <fullName evidence="6">Cytochrome c domain-containing protein</fullName>
    </recommendedName>
</protein>
<evidence type="ECO:0000256" key="5">
    <source>
        <dbReference type="SAM" id="SignalP"/>
    </source>
</evidence>
<dbReference type="PROSITE" id="PS51007">
    <property type="entry name" value="CYTC"/>
    <property type="match status" value="1"/>
</dbReference>
<dbReference type="Pfam" id="PF07635">
    <property type="entry name" value="PSCyt1"/>
    <property type="match status" value="1"/>
</dbReference>
<dbReference type="InterPro" id="IPR022655">
    <property type="entry name" value="DUF1553"/>
</dbReference>
<evidence type="ECO:0000313" key="7">
    <source>
        <dbReference type="EMBL" id="GAA5506348.1"/>
    </source>
</evidence>
<name>A0ABP9VS87_9BACT</name>
<organism evidence="7 8">
    <name type="scientific">Novipirellula caenicola</name>
    <dbReference type="NCBI Taxonomy" id="1536901"/>
    <lineage>
        <taxon>Bacteria</taxon>
        <taxon>Pseudomonadati</taxon>
        <taxon>Planctomycetota</taxon>
        <taxon>Planctomycetia</taxon>
        <taxon>Pirellulales</taxon>
        <taxon>Pirellulaceae</taxon>
        <taxon>Novipirellula</taxon>
    </lineage>
</organism>
<dbReference type="InterPro" id="IPR011444">
    <property type="entry name" value="DUF1549"/>
</dbReference>
<dbReference type="RefSeq" id="WP_345683303.1">
    <property type="nucleotide sequence ID" value="NZ_BAABRO010000003.1"/>
</dbReference>